<dbReference type="Proteomes" id="UP000007431">
    <property type="component" value="Unassembled WGS sequence"/>
</dbReference>
<evidence type="ECO:0000313" key="3">
    <source>
        <dbReference type="EMBL" id="EFJ01414.1"/>
    </source>
</evidence>
<dbReference type="GeneID" id="9594921"/>
<dbReference type="Pfam" id="PF20236">
    <property type="entry name" value="DUF6593"/>
    <property type="match status" value="1"/>
</dbReference>
<keyword evidence="1" id="KW-0812">Transmembrane</keyword>
<keyword evidence="4" id="KW-1185">Reference proteome</keyword>
<dbReference type="OrthoDB" id="3360976at2759"/>
<evidence type="ECO:0000256" key="1">
    <source>
        <dbReference type="SAM" id="Phobius"/>
    </source>
</evidence>
<dbReference type="OMA" id="MARIEWH"/>
<accession>D8PUA1</accession>
<protein>
    <submittedName>
        <fullName evidence="3">Expressed protein</fullName>
    </submittedName>
</protein>
<dbReference type="AlphaFoldDB" id="D8PUA1"/>
<name>D8PUA1_SCHCM</name>
<dbReference type="EMBL" id="GL377303">
    <property type="protein sequence ID" value="EFJ01414.1"/>
    <property type="molecule type" value="Genomic_DNA"/>
</dbReference>
<evidence type="ECO:0000259" key="2">
    <source>
        <dbReference type="Pfam" id="PF20236"/>
    </source>
</evidence>
<keyword evidence="1" id="KW-0472">Membrane</keyword>
<keyword evidence="1" id="KW-1133">Transmembrane helix</keyword>
<feature type="transmembrane region" description="Helical" evidence="1">
    <location>
        <begin position="151"/>
        <end position="170"/>
    </location>
</feature>
<organism evidence="4">
    <name type="scientific">Schizophyllum commune (strain H4-8 / FGSC 9210)</name>
    <name type="common">Split gill fungus</name>
    <dbReference type="NCBI Taxonomy" id="578458"/>
    <lineage>
        <taxon>Eukaryota</taxon>
        <taxon>Fungi</taxon>
        <taxon>Dikarya</taxon>
        <taxon>Basidiomycota</taxon>
        <taxon>Agaricomycotina</taxon>
        <taxon>Agaricomycetes</taxon>
        <taxon>Agaricomycetidae</taxon>
        <taxon>Agaricales</taxon>
        <taxon>Schizophyllaceae</taxon>
        <taxon>Schizophyllum</taxon>
    </lineage>
</organism>
<evidence type="ECO:0000313" key="4">
    <source>
        <dbReference type="Proteomes" id="UP000007431"/>
    </source>
</evidence>
<reference evidence="3 4" key="1">
    <citation type="journal article" date="2010" name="Nat. Biotechnol.">
        <title>Genome sequence of the model mushroom Schizophyllum commune.</title>
        <authorList>
            <person name="Ohm R.A."/>
            <person name="de Jong J.F."/>
            <person name="Lugones L.G."/>
            <person name="Aerts A."/>
            <person name="Kothe E."/>
            <person name="Stajich J.E."/>
            <person name="de Vries R.P."/>
            <person name="Record E."/>
            <person name="Levasseur A."/>
            <person name="Baker S.E."/>
            <person name="Bartholomew K.A."/>
            <person name="Coutinho P.M."/>
            <person name="Erdmann S."/>
            <person name="Fowler T.J."/>
            <person name="Gathman A.C."/>
            <person name="Lombard V."/>
            <person name="Henrissat B."/>
            <person name="Knabe N."/>
            <person name="Kuees U."/>
            <person name="Lilly W.W."/>
            <person name="Lindquist E."/>
            <person name="Lucas S."/>
            <person name="Magnuson J.K."/>
            <person name="Piumi F."/>
            <person name="Raudaskoski M."/>
            <person name="Salamov A."/>
            <person name="Schmutz J."/>
            <person name="Schwarze F.W.M.R."/>
            <person name="vanKuyk P.A."/>
            <person name="Horton J.S."/>
            <person name="Grigoriev I.V."/>
            <person name="Woesten H.A.B."/>
        </authorList>
    </citation>
    <scope>NUCLEOTIDE SEQUENCE [LARGE SCALE GENOMIC DNA]</scope>
    <source>
        <strain evidence="4">H4-8 / FGSC 9210</strain>
    </source>
</reference>
<sequence>MELFLRDNDPTRTRLINSDGLILYSIATPCHMKGKRARTTVSKLNQKLLDIGEPLTIGTIDYPRADADEVDVRFSIDYAPPDYSVAVRPVEGERTQPPEWAFTGPDNRPYKWQIFMHPFFFLNDNSKTPIARYRSAKLGIVSRSRRASLEILPAGINLIDLIVVSFVAFMKHYQQTMYP</sequence>
<dbReference type="HOGENOM" id="CLU_084280_5_0_1"/>
<dbReference type="InterPro" id="IPR046528">
    <property type="entry name" value="DUF6593"/>
</dbReference>
<dbReference type="eggNOG" id="ENOG502R0VG">
    <property type="taxonomic scope" value="Eukaryota"/>
</dbReference>
<dbReference type="RefSeq" id="XP_003036316.1">
    <property type="nucleotide sequence ID" value="XM_003036270.1"/>
</dbReference>
<dbReference type="KEGG" id="scm:SCHCO_02604152"/>
<dbReference type="InParanoid" id="D8PUA1"/>
<dbReference type="VEuPathDB" id="FungiDB:SCHCODRAFT_02604152"/>
<proteinExistence type="predicted"/>
<gene>
    <name evidence="3" type="ORF">SCHCODRAFT_84674</name>
</gene>
<feature type="domain" description="DUF6593" evidence="2">
    <location>
        <begin position="8"/>
        <end position="171"/>
    </location>
</feature>